<proteinExistence type="predicted"/>
<dbReference type="RefSeq" id="XP_041191396.1">
    <property type="nucleotide sequence ID" value="XM_041338454.1"/>
</dbReference>
<dbReference type="InterPro" id="IPR041078">
    <property type="entry name" value="Plavaka"/>
</dbReference>
<protein>
    <submittedName>
        <fullName evidence="1">Uncharacterized protein</fullName>
    </submittedName>
</protein>
<dbReference type="GeneID" id="64632470"/>
<sequence>MPLAAYIVDTLEACMLAYVHGKTSPFMMVSYLEFGNNFHHPECTHSITLNQLANIQVDPNDLEGYFDACTAYYLNGVDKPFWQDWSSACPSVFLIPEALHHWHKELFDHDCQWCIVAVGVQELDFQFSILQSITGYHHYSGRISQLKQVMGRVHHNIQHYIVGLTVGAAPSSINKSLLTFHTNKDAIMTLGTQMGMKKPIDNWFFIPKLELMQSITASTCKVWALIQRSANATEHTHVSKIKDPARRTNNNDYDPQICHHLDQQKKLQQFAIAMTLKRQGR</sequence>
<dbReference type="AlphaFoldDB" id="A0A9P7JC25"/>
<dbReference type="Proteomes" id="UP000807769">
    <property type="component" value="Unassembled WGS sequence"/>
</dbReference>
<accession>A0A9P7JC25</accession>
<evidence type="ECO:0000313" key="1">
    <source>
        <dbReference type="EMBL" id="KAG1813635.1"/>
    </source>
</evidence>
<dbReference type="OrthoDB" id="3232986at2759"/>
<reference evidence="1" key="1">
    <citation type="journal article" date="2020" name="New Phytol.">
        <title>Comparative genomics reveals dynamic genome evolution in host specialist ectomycorrhizal fungi.</title>
        <authorList>
            <person name="Lofgren L.A."/>
            <person name="Nguyen N.H."/>
            <person name="Vilgalys R."/>
            <person name="Ruytinx J."/>
            <person name="Liao H.L."/>
            <person name="Branco S."/>
            <person name="Kuo A."/>
            <person name="LaButti K."/>
            <person name="Lipzen A."/>
            <person name="Andreopoulos W."/>
            <person name="Pangilinan J."/>
            <person name="Riley R."/>
            <person name="Hundley H."/>
            <person name="Na H."/>
            <person name="Barry K."/>
            <person name="Grigoriev I.V."/>
            <person name="Stajich J.E."/>
            <person name="Kennedy P.G."/>
        </authorList>
    </citation>
    <scope>NUCLEOTIDE SEQUENCE</scope>
    <source>
        <strain evidence="1">MN1</strain>
    </source>
</reference>
<dbReference type="EMBL" id="JABBWG010000023">
    <property type="protein sequence ID" value="KAG1813635.1"/>
    <property type="molecule type" value="Genomic_DNA"/>
</dbReference>
<name>A0A9P7JC25_9AGAM</name>
<organism evidence="1 2">
    <name type="scientific">Suillus subaureus</name>
    <dbReference type="NCBI Taxonomy" id="48587"/>
    <lineage>
        <taxon>Eukaryota</taxon>
        <taxon>Fungi</taxon>
        <taxon>Dikarya</taxon>
        <taxon>Basidiomycota</taxon>
        <taxon>Agaricomycotina</taxon>
        <taxon>Agaricomycetes</taxon>
        <taxon>Agaricomycetidae</taxon>
        <taxon>Boletales</taxon>
        <taxon>Suillineae</taxon>
        <taxon>Suillaceae</taxon>
        <taxon>Suillus</taxon>
    </lineage>
</organism>
<evidence type="ECO:0000313" key="2">
    <source>
        <dbReference type="Proteomes" id="UP000807769"/>
    </source>
</evidence>
<gene>
    <name evidence="1" type="ORF">BJ212DRAFT_1447829</name>
</gene>
<dbReference type="Pfam" id="PF18759">
    <property type="entry name" value="Plavaka"/>
    <property type="match status" value="1"/>
</dbReference>
<comment type="caution">
    <text evidence="1">The sequence shown here is derived from an EMBL/GenBank/DDBJ whole genome shotgun (WGS) entry which is preliminary data.</text>
</comment>
<keyword evidence="2" id="KW-1185">Reference proteome</keyword>